<keyword evidence="3" id="KW-1185">Reference proteome</keyword>
<dbReference type="Proteomes" id="UP000886595">
    <property type="component" value="Unassembled WGS sequence"/>
</dbReference>
<evidence type="ECO:0000256" key="1">
    <source>
        <dbReference type="SAM" id="Phobius"/>
    </source>
</evidence>
<keyword evidence="1" id="KW-1133">Transmembrane helix</keyword>
<keyword evidence="1" id="KW-0812">Transmembrane</keyword>
<organism evidence="2 3">
    <name type="scientific">Brassica carinata</name>
    <name type="common">Ethiopian mustard</name>
    <name type="synonym">Abyssinian cabbage</name>
    <dbReference type="NCBI Taxonomy" id="52824"/>
    <lineage>
        <taxon>Eukaryota</taxon>
        <taxon>Viridiplantae</taxon>
        <taxon>Streptophyta</taxon>
        <taxon>Embryophyta</taxon>
        <taxon>Tracheophyta</taxon>
        <taxon>Spermatophyta</taxon>
        <taxon>Magnoliopsida</taxon>
        <taxon>eudicotyledons</taxon>
        <taxon>Gunneridae</taxon>
        <taxon>Pentapetalae</taxon>
        <taxon>rosids</taxon>
        <taxon>malvids</taxon>
        <taxon>Brassicales</taxon>
        <taxon>Brassicaceae</taxon>
        <taxon>Brassiceae</taxon>
        <taxon>Brassica</taxon>
    </lineage>
</organism>
<accession>A0A8X7PH11</accession>
<protein>
    <submittedName>
        <fullName evidence="2">Uncharacterized protein</fullName>
    </submittedName>
</protein>
<sequence length="78" mass="8328">MVLFRRSGNGSQASALHHSLCPFSSSPMVLSGGGVPPPGYAHILVLVSCVGAQWCVGSILYRRRLLCSAFNKRTYSSS</sequence>
<dbReference type="EMBL" id="JAAMPC010000016">
    <property type="protein sequence ID" value="KAG2251195.1"/>
    <property type="molecule type" value="Genomic_DNA"/>
</dbReference>
<gene>
    <name evidence="2" type="ORF">Bca52824_081331</name>
</gene>
<name>A0A8X7PH11_BRACI</name>
<reference evidence="2 3" key="1">
    <citation type="submission" date="2020-02" db="EMBL/GenBank/DDBJ databases">
        <authorList>
            <person name="Ma Q."/>
            <person name="Huang Y."/>
            <person name="Song X."/>
            <person name="Pei D."/>
        </authorList>
    </citation>
    <scope>NUCLEOTIDE SEQUENCE [LARGE SCALE GENOMIC DNA]</scope>
    <source>
        <strain evidence="2">Sxm20200214</strain>
        <tissue evidence="2">Leaf</tissue>
    </source>
</reference>
<comment type="caution">
    <text evidence="2">The sequence shown here is derived from an EMBL/GenBank/DDBJ whole genome shotgun (WGS) entry which is preliminary data.</text>
</comment>
<dbReference type="AlphaFoldDB" id="A0A8X7PH11"/>
<proteinExistence type="predicted"/>
<evidence type="ECO:0000313" key="2">
    <source>
        <dbReference type="EMBL" id="KAG2251195.1"/>
    </source>
</evidence>
<keyword evidence="1" id="KW-0472">Membrane</keyword>
<evidence type="ECO:0000313" key="3">
    <source>
        <dbReference type="Proteomes" id="UP000886595"/>
    </source>
</evidence>
<feature type="transmembrane region" description="Helical" evidence="1">
    <location>
        <begin position="40"/>
        <end position="61"/>
    </location>
</feature>